<dbReference type="InterPro" id="IPR052025">
    <property type="entry name" value="Xyloglucanase_GH74"/>
</dbReference>
<dbReference type="RefSeq" id="WP_261693275.1">
    <property type="nucleotide sequence ID" value="NZ_CP104694.1"/>
</dbReference>
<keyword evidence="3" id="KW-1185">Reference proteome</keyword>
<dbReference type="EMBL" id="CP104694">
    <property type="protein sequence ID" value="UXI66291.1"/>
    <property type="molecule type" value="Genomic_DNA"/>
</dbReference>
<evidence type="ECO:0000313" key="3">
    <source>
        <dbReference type="Proteomes" id="UP001064632"/>
    </source>
</evidence>
<evidence type="ECO:0008006" key="4">
    <source>
        <dbReference type="Google" id="ProtNLM"/>
    </source>
</evidence>
<sequence>MRALARTERWEPVGPAPVLNGQTPQAFTLPSPVSGRVSALAFDPIDNAAYVGAALGGLWRSTDGGASWRPLTDGLASLAIGSIAVAPGPHAVNHGTIYIGTGEGNVSGDSYGGVGVYKSTDSGRTWQGPFGQEHFLASAISAIVIDRANPQHLIAGTTFGQFGGLATFSPYFLAPGLFASHDGGITWQRLPTQAPFDDVSTLIQDPVTPTTWWIANMGFGQPDTGGLQRSTDNGVTWHQVFGKAQGLPTLAEVSPGRIWITGSDPGNAQPSVLYVATSEFNDDPENLGPFGRVYRSADGGTTWQELPGARRFCQFSCFYDMPILAEPGSASVLYTGGQQRVTQPETTPSLFMRSTDGGATFVSRVRSESTHTALHAYVHTIASVPGRPNEIWVGTDGGVWKSVDRGDSWINVNTNLQITPMVNCDLHPTDPAKAYGASQAVGTLGWTGGAEWLHLDSGDGGWGLIDPSHPQNLVHTNFNQNAYVVGLAYTTAGFAAGPGDYQYSLAHTDPTIGNGINPFDRQLYYVPIHLDRGVSDTIYYGSDHLYRANTFFAHPPQTAGIFTALGAGAGGQLLASPDVFDGLSAIETVANSVPGLDAQMLFTGSRAGYVYRSTNGGASFQQVDAFPTVIAQPVSDIRVDPRDPRVVYQSRAGFTAALPAHNVRKSTDAGLTWADASTGLPDVPVNALVLDPVIANTVWIGTDAGVFVSTDGAASWQPYTDGMPAAPVFDMAASRATGQILACTHGRGVFRLTLDAIFVDGFGQPD</sequence>
<dbReference type="InterPro" id="IPR015943">
    <property type="entry name" value="WD40/YVTN_repeat-like_dom_sf"/>
</dbReference>
<dbReference type="CDD" id="cd15482">
    <property type="entry name" value="Sialidase_non-viral"/>
    <property type="match status" value="1"/>
</dbReference>
<dbReference type="SUPFAM" id="SSF50939">
    <property type="entry name" value="Sialidases"/>
    <property type="match status" value="1"/>
</dbReference>
<feature type="compositionally biased region" description="Basic and acidic residues" evidence="1">
    <location>
        <begin position="1"/>
        <end position="11"/>
    </location>
</feature>
<feature type="region of interest" description="Disordered" evidence="1">
    <location>
        <begin position="1"/>
        <end position="21"/>
    </location>
</feature>
<protein>
    <recommendedName>
        <fullName evidence="4">BNR/Asp-box repeat protein</fullName>
    </recommendedName>
</protein>
<name>A0ABY6B880_9GAMM</name>
<gene>
    <name evidence="2" type="ORF">N4264_16210</name>
</gene>
<dbReference type="InterPro" id="IPR036278">
    <property type="entry name" value="Sialidase_sf"/>
</dbReference>
<organism evidence="2 3">
    <name type="scientific">Tahibacter amnicola</name>
    <dbReference type="NCBI Taxonomy" id="2976241"/>
    <lineage>
        <taxon>Bacteria</taxon>
        <taxon>Pseudomonadati</taxon>
        <taxon>Pseudomonadota</taxon>
        <taxon>Gammaproteobacteria</taxon>
        <taxon>Lysobacterales</taxon>
        <taxon>Rhodanobacteraceae</taxon>
        <taxon>Tahibacter</taxon>
    </lineage>
</organism>
<reference evidence="2" key="1">
    <citation type="submission" date="2022-09" db="EMBL/GenBank/DDBJ databases">
        <title>Tahibacter sp. nov., isolated from a fresh water.</title>
        <authorList>
            <person name="Baek J.H."/>
            <person name="Lee J.K."/>
            <person name="Kim J.M."/>
            <person name="Jeon C.O."/>
        </authorList>
    </citation>
    <scope>NUCLEOTIDE SEQUENCE</scope>
    <source>
        <strain evidence="2">W38</strain>
    </source>
</reference>
<evidence type="ECO:0000313" key="2">
    <source>
        <dbReference type="EMBL" id="UXI66291.1"/>
    </source>
</evidence>
<dbReference type="SUPFAM" id="SSF110296">
    <property type="entry name" value="Oligoxyloglucan reducing end-specific cellobiohydrolase"/>
    <property type="match status" value="1"/>
</dbReference>
<dbReference type="Proteomes" id="UP001064632">
    <property type="component" value="Chromosome"/>
</dbReference>
<dbReference type="PANTHER" id="PTHR43739">
    <property type="entry name" value="XYLOGLUCANASE (EUROFUNG)"/>
    <property type="match status" value="1"/>
</dbReference>
<dbReference type="PANTHER" id="PTHR43739:SF5">
    <property type="entry name" value="EXO-ALPHA-SIALIDASE"/>
    <property type="match status" value="1"/>
</dbReference>
<dbReference type="Gene3D" id="2.130.10.10">
    <property type="entry name" value="YVTN repeat-like/Quinoprotein amine dehydrogenase"/>
    <property type="match status" value="5"/>
</dbReference>
<proteinExistence type="predicted"/>
<evidence type="ECO:0000256" key="1">
    <source>
        <dbReference type="SAM" id="MobiDB-lite"/>
    </source>
</evidence>
<accession>A0ABY6B880</accession>